<organism evidence="1">
    <name type="scientific">Arundo donax</name>
    <name type="common">Giant reed</name>
    <name type="synonym">Donax arundinaceus</name>
    <dbReference type="NCBI Taxonomy" id="35708"/>
    <lineage>
        <taxon>Eukaryota</taxon>
        <taxon>Viridiplantae</taxon>
        <taxon>Streptophyta</taxon>
        <taxon>Embryophyta</taxon>
        <taxon>Tracheophyta</taxon>
        <taxon>Spermatophyta</taxon>
        <taxon>Magnoliopsida</taxon>
        <taxon>Liliopsida</taxon>
        <taxon>Poales</taxon>
        <taxon>Poaceae</taxon>
        <taxon>PACMAD clade</taxon>
        <taxon>Arundinoideae</taxon>
        <taxon>Arundineae</taxon>
        <taxon>Arundo</taxon>
    </lineage>
</organism>
<reference evidence="1" key="2">
    <citation type="journal article" date="2015" name="Data Brief">
        <title>Shoot transcriptome of the giant reed, Arundo donax.</title>
        <authorList>
            <person name="Barrero R.A."/>
            <person name="Guerrero F.D."/>
            <person name="Moolhuijzen P."/>
            <person name="Goolsby J.A."/>
            <person name="Tidwell J."/>
            <person name="Bellgard S.E."/>
            <person name="Bellgard M.I."/>
        </authorList>
    </citation>
    <scope>NUCLEOTIDE SEQUENCE</scope>
    <source>
        <tissue evidence="1">Shoot tissue taken approximately 20 cm above the soil surface</tissue>
    </source>
</reference>
<reference evidence="1" key="1">
    <citation type="submission" date="2014-09" db="EMBL/GenBank/DDBJ databases">
        <authorList>
            <person name="Magalhaes I.L.F."/>
            <person name="Oliveira U."/>
            <person name="Santos F.R."/>
            <person name="Vidigal T.H.D.A."/>
            <person name="Brescovit A.D."/>
            <person name="Santos A.J."/>
        </authorList>
    </citation>
    <scope>NUCLEOTIDE SEQUENCE</scope>
    <source>
        <tissue evidence="1">Shoot tissue taken approximately 20 cm above the soil surface</tissue>
    </source>
</reference>
<evidence type="ECO:0000313" key="1">
    <source>
        <dbReference type="EMBL" id="JAD86901.1"/>
    </source>
</evidence>
<dbReference type="AlphaFoldDB" id="A0A0A9DGC8"/>
<accession>A0A0A9DGC8</accession>
<proteinExistence type="predicted"/>
<dbReference type="EMBL" id="GBRH01210994">
    <property type="protein sequence ID" value="JAD86901.1"/>
    <property type="molecule type" value="Transcribed_RNA"/>
</dbReference>
<sequence length="100" mass="11506">MASQLEEDISSALDAVLADLDYEHSVWDSVKNMGSPPSLAYLDRRMHMHGQRSEYRDGLKHWICPVCWHNYPPVANLLVDLPLDDCLYCGIEVNERTFLK</sequence>
<protein>
    <submittedName>
        <fullName evidence="1">Uncharacterized protein</fullName>
    </submittedName>
</protein>
<name>A0A0A9DGC8_ARUDO</name>